<dbReference type="AlphaFoldDB" id="A0A034WW98"/>
<feature type="non-terminal residue" evidence="1">
    <location>
        <position position="148"/>
    </location>
</feature>
<dbReference type="PANTHER" id="PTHR22955:SF77">
    <property type="entry name" value="ASPARTIC PUTATIVE DOMAIN-CONTAINING PROTEIN-RELATED"/>
    <property type="match status" value="1"/>
</dbReference>
<dbReference type="PANTHER" id="PTHR22955">
    <property type="entry name" value="RETROTRANSPOSON"/>
    <property type="match status" value="1"/>
</dbReference>
<protein>
    <submittedName>
        <fullName evidence="1">Uncharacterized protein</fullName>
    </submittedName>
</protein>
<sequence>NLQCKIYAWSDSMVTLAWIQNKNNKEKFVRTRVNDINEMIPEAEWRYVKSSENPADIASRGTSPEKLLQHSLWWQGPSWLQLNTDHWPKRVKEKIVTTTTITEKKGFFSILQKFSDLGKLIRVMAYVIRFTNKLRRKTITTDSLTVDE</sequence>
<feature type="non-terminal residue" evidence="1">
    <location>
        <position position="1"/>
    </location>
</feature>
<evidence type="ECO:0000313" key="1">
    <source>
        <dbReference type="EMBL" id="JAC58889.1"/>
    </source>
</evidence>
<accession>A0A034WW98</accession>
<name>A0A034WW98_BACDO</name>
<organism evidence="1">
    <name type="scientific">Bactrocera dorsalis</name>
    <name type="common">Oriental fruit fly</name>
    <name type="synonym">Dacus dorsalis</name>
    <dbReference type="NCBI Taxonomy" id="27457"/>
    <lineage>
        <taxon>Eukaryota</taxon>
        <taxon>Metazoa</taxon>
        <taxon>Ecdysozoa</taxon>
        <taxon>Arthropoda</taxon>
        <taxon>Hexapoda</taxon>
        <taxon>Insecta</taxon>
        <taxon>Pterygota</taxon>
        <taxon>Neoptera</taxon>
        <taxon>Endopterygota</taxon>
        <taxon>Diptera</taxon>
        <taxon>Brachycera</taxon>
        <taxon>Muscomorpha</taxon>
        <taxon>Tephritoidea</taxon>
        <taxon>Tephritidae</taxon>
        <taxon>Bactrocera</taxon>
        <taxon>Bactrocera</taxon>
    </lineage>
</organism>
<dbReference type="EMBL" id="GAKP01000063">
    <property type="protein sequence ID" value="JAC58889.1"/>
    <property type="molecule type" value="Transcribed_RNA"/>
</dbReference>
<proteinExistence type="predicted"/>
<reference evidence="1" key="1">
    <citation type="journal article" date="2014" name="BMC Genomics">
        <title>Characterizing the developmental transcriptome of the oriental fruit fly, Bactrocera dorsalis (Diptera: Tephritidae) through comparative genomic analysis with Drosophila melanogaster utilizing modENCODE datasets.</title>
        <authorList>
            <person name="Geib S.M."/>
            <person name="Calla B."/>
            <person name="Hall B."/>
            <person name="Hou S."/>
            <person name="Manoukis N.C."/>
        </authorList>
    </citation>
    <scope>NUCLEOTIDE SEQUENCE</scope>
    <source>
        <strain evidence="1">Punador</strain>
    </source>
</reference>
<dbReference type="OrthoDB" id="7762434at2759"/>